<proteinExistence type="predicted"/>
<dbReference type="Proteomes" id="UP000479710">
    <property type="component" value="Unassembled WGS sequence"/>
</dbReference>
<evidence type="ECO:0000313" key="2">
    <source>
        <dbReference type="Proteomes" id="UP000479710"/>
    </source>
</evidence>
<dbReference type="EMBL" id="SPHZ02000008">
    <property type="protein sequence ID" value="KAF0903357.1"/>
    <property type="molecule type" value="Genomic_DNA"/>
</dbReference>
<keyword evidence="2" id="KW-1185">Reference proteome</keyword>
<name>A0A6G1CTD3_9ORYZ</name>
<reference evidence="1 2" key="1">
    <citation type="submission" date="2019-11" db="EMBL/GenBank/DDBJ databases">
        <title>Whole genome sequence of Oryza granulata.</title>
        <authorList>
            <person name="Li W."/>
        </authorList>
    </citation>
    <scope>NUCLEOTIDE SEQUENCE [LARGE SCALE GENOMIC DNA]</scope>
    <source>
        <strain evidence="2">cv. Menghai</strain>
        <tissue evidence="1">Leaf</tissue>
    </source>
</reference>
<accession>A0A6G1CTD3</accession>
<dbReference type="AlphaFoldDB" id="A0A6G1CTD3"/>
<evidence type="ECO:0000313" key="1">
    <source>
        <dbReference type="EMBL" id="KAF0903357.1"/>
    </source>
</evidence>
<sequence length="66" mass="7108">MGVVQILLPNVVRHLARPAAKGADPAPERVHHDHGACEATAQEAIDDLDDLGNPKDLSNRILPRVL</sequence>
<protein>
    <submittedName>
        <fullName evidence="1">Uncharacterized protein</fullName>
    </submittedName>
</protein>
<organism evidence="1 2">
    <name type="scientific">Oryza meyeriana var. granulata</name>
    <dbReference type="NCBI Taxonomy" id="110450"/>
    <lineage>
        <taxon>Eukaryota</taxon>
        <taxon>Viridiplantae</taxon>
        <taxon>Streptophyta</taxon>
        <taxon>Embryophyta</taxon>
        <taxon>Tracheophyta</taxon>
        <taxon>Spermatophyta</taxon>
        <taxon>Magnoliopsida</taxon>
        <taxon>Liliopsida</taxon>
        <taxon>Poales</taxon>
        <taxon>Poaceae</taxon>
        <taxon>BOP clade</taxon>
        <taxon>Oryzoideae</taxon>
        <taxon>Oryzeae</taxon>
        <taxon>Oryzinae</taxon>
        <taxon>Oryza</taxon>
        <taxon>Oryza meyeriana</taxon>
    </lineage>
</organism>
<comment type="caution">
    <text evidence="1">The sequence shown here is derived from an EMBL/GenBank/DDBJ whole genome shotgun (WGS) entry which is preliminary data.</text>
</comment>
<gene>
    <name evidence="1" type="ORF">E2562_026906</name>
</gene>